<sequence>MGVLSAGDDDSQRTFNGKFIEKLRAKPSKQAKWTASDRIEMRKWLALHKHSEDTIN</sequence>
<dbReference type="EMBL" id="NIZV01000361">
    <property type="protein sequence ID" value="RSL92988.1"/>
    <property type="molecule type" value="Genomic_DNA"/>
</dbReference>
<evidence type="ECO:0000313" key="1">
    <source>
        <dbReference type="EMBL" id="RSL92988.1"/>
    </source>
</evidence>
<accession>A0A428ST87</accession>
<organism evidence="1 2">
    <name type="scientific">Fusarium ambrosium</name>
    <dbReference type="NCBI Taxonomy" id="131363"/>
    <lineage>
        <taxon>Eukaryota</taxon>
        <taxon>Fungi</taxon>
        <taxon>Dikarya</taxon>
        <taxon>Ascomycota</taxon>
        <taxon>Pezizomycotina</taxon>
        <taxon>Sordariomycetes</taxon>
        <taxon>Hypocreomycetidae</taxon>
        <taxon>Hypocreales</taxon>
        <taxon>Nectriaceae</taxon>
        <taxon>Fusarium</taxon>
        <taxon>Fusarium solani species complex</taxon>
    </lineage>
</organism>
<gene>
    <name evidence="1" type="ORF">CDV31_014908</name>
</gene>
<dbReference type="Proteomes" id="UP000288429">
    <property type="component" value="Unassembled WGS sequence"/>
</dbReference>
<dbReference type="AlphaFoldDB" id="A0A428ST87"/>
<proteinExistence type="predicted"/>
<name>A0A428ST87_9HYPO</name>
<keyword evidence="2" id="KW-1185">Reference proteome</keyword>
<evidence type="ECO:0000313" key="2">
    <source>
        <dbReference type="Proteomes" id="UP000288429"/>
    </source>
</evidence>
<reference evidence="1 2" key="1">
    <citation type="submission" date="2017-06" db="EMBL/GenBank/DDBJ databases">
        <title>Cmopartive genomic analysis of Ambrosia Fusariam Clade fungi.</title>
        <authorList>
            <person name="Stajich J.E."/>
            <person name="Carrillo J."/>
            <person name="Kijimoto T."/>
            <person name="Eskalen A."/>
            <person name="O'Donnell K."/>
            <person name="Kasson M."/>
        </authorList>
    </citation>
    <scope>NUCLEOTIDE SEQUENCE [LARGE SCALE GENOMIC DNA]</scope>
    <source>
        <strain evidence="1 2">NRRL 20438</strain>
    </source>
</reference>
<comment type="caution">
    <text evidence="1">The sequence shown here is derived from an EMBL/GenBank/DDBJ whole genome shotgun (WGS) entry which is preliminary data.</text>
</comment>
<protein>
    <submittedName>
        <fullName evidence="1">Uncharacterized protein</fullName>
    </submittedName>
</protein>